<sequence>MTKEMRRMMLHLAALLLSLSLSGFALAHKASDSFLYWDVGAEGTPGRLDIALIDLARTLPLDSNGDGLLTWGELRAQSGTIEEHLADRIAIGRARQCQVRWMMHGLSSYSDGDYLTLGFTPACSEGATGPATLEYNLFFDEDPLHRLLVMVRDEGTTRPVVLGPDQRQLSLDAAPSAWATAGNFMWQGMVHLWIGYDHMLFLLALVLPAAVRRETGRWVVEERIGKAIKDVALIVTAFTLAHSITLIIATLGLVRLPIAWVETVIALSIVVAAVNIIWPILGQRRYLMGFGFGLVHGFGFASVLSEFMASTSARAIALLSFNLGVELAQLAVVVVAVPLLFLVRKQWLYQRLVFPASVTSIAAIGLIWAAERVPL</sequence>
<dbReference type="OrthoDB" id="9808870at2"/>
<gene>
    <name evidence="3" type="ORF">soil367_02965</name>
</gene>
<proteinExistence type="predicted"/>
<keyword evidence="1" id="KW-0812">Transmembrane</keyword>
<dbReference type="KEGG" id="hmi:soil367_02965"/>
<dbReference type="Proteomes" id="UP000298049">
    <property type="component" value="Chromosome"/>
</dbReference>
<feature type="transmembrane region" description="Helical" evidence="1">
    <location>
        <begin position="193"/>
        <end position="211"/>
    </location>
</feature>
<keyword evidence="1" id="KW-0472">Membrane</keyword>
<feature type="signal peptide" evidence="2">
    <location>
        <begin position="1"/>
        <end position="27"/>
    </location>
</feature>
<accession>A0A4P7XEL2</accession>
<dbReference type="InterPro" id="IPR018247">
    <property type="entry name" value="EF_Hand_1_Ca_BS"/>
</dbReference>
<keyword evidence="1" id="KW-1133">Transmembrane helix</keyword>
<evidence type="ECO:0000256" key="1">
    <source>
        <dbReference type="SAM" id="Phobius"/>
    </source>
</evidence>
<keyword evidence="2" id="KW-0732">Signal</keyword>
<evidence type="ECO:0000313" key="3">
    <source>
        <dbReference type="EMBL" id="QCF24983.1"/>
    </source>
</evidence>
<feature type="transmembrane region" description="Helical" evidence="1">
    <location>
        <begin position="258"/>
        <end position="278"/>
    </location>
</feature>
<dbReference type="EMBL" id="CP031093">
    <property type="protein sequence ID" value="QCF24983.1"/>
    <property type="molecule type" value="Genomic_DNA"/>
</dbReference>
<dbReference type="PROSITE" id="PS00018">
    <property type="entry name" value="EF_HAND_1"/>
    <property type="match status" value="1"/>
</dbReference>
<organism evidence="3 4">
    <name type="scientific">Hydrocarboniclastica marina</name>
    <dbReference type="NCBI Taxonomy" id="2259620"/>
    <lineage>
        <taxon>Bacteria</taxon>
        <taxon>Pseudomonadati</taxon>
        <taxon>Pseudomonadota</taxon>
        <taxon>Gammaproteobacteria</taxon>
        <taxon>Alteromonadales</taxon>
        <taxon>Alteromonadaceae</taxon>
        <taxon>Hydrocarboniclastica</taxon>
    </lineage>
</organism>
<keyword evidence="4" id="KW-1185">Reference proteome</keyword>
<reference evidence="3 4" key="1">
    <citation type="submission" date="2018-07" db="EMBL/GenBank/DDBJ databases">
        <title>Marsedoiliclastica nanhaica gen. nov. sp. nov., a novel marine hydrocarbonoclastic bacterium isolated from an in-situ enriched hydrocarbon-degrading consortium in deep-sea sediment.</title>
        <authorList>
            <person name="Dong C."/>
            <person name="Ma T."/>
            <person name="Liu R."/>
            <person name="Shao Z."/>
        </authorList>
    </citation>
    <scope>NUCLEOTIDE SEQUENCE [LARGE SCALE GENOMIC DNA]</scope>
    <source>
        <strain evidence="4">soil36-7</strain>
    </source>
</reference>
<feature type="transmembrane region" description="Helical" evidence="1">
    <location>
        <begin position="231"/>
        <end position="252"/>
    </location>
</feature>
<feature type="chain" id="PRO_5020737460" evidence="2">
    <location>
        <begin position="28"/>
        <end position="375"/>
    </location>
</feature>
<dbReference type="InterPro" id="IPR032809">
    <property type="entry name" value="Put_HupE_UreJ"/>
</dbReference>
<evidence type="ECO:0000256" key="2">
    <source>
        <dbReference type="SAM" id="SignalP"/>
    </source>
</evidence>
<dbReference type="AlphaFoldDB" id="A0A4P7XEL2"/>
<feature type="transmembrane region" description="Helical" evidence="1">
    <location>
        <begin position="315"/>
        <end position="340"/>
    </location>
</feature>
<feature type="transmembrane region" description="Helical" evidence="1">
    <location>
        <begin position="290"/>
        <end position="309"/>
    </location>
</feature>
<feature type="transmembrane region" description="Helical" evidence="1">
    <location>
        <begin position="352"/>
        <end position="370"/>
    </location>
</feature>
<name>A0A4P7XEL2_9ALTE</name>
<evidence type="ECO:0000313" key="4">
    <source>
        <dbReference type="Proteomes" id="UP000298049"/>
    </source>
</evidence>
<dbReference type="Pfam" id="PF13795">
    <property type="entry name" value="HupE_UreJ_2"/>
    <property type="match status" value="1"/>
</dbReference>
<protein>
    <submittedName>
        <fullName evidence="3">HupE/UreJ family protein</fullName>
    </submittedName>
</protein>